<dbReference type="AlphaFoldDB" id="A0A1U6IIR9"/>
<evidence type="ECO:0000313" key="6">
    <source>
        <dbReference type="EMBL" id="SLK07918.1"/>
    </source>
</evidence>
<reference evidence="7" key="1">
    <citation type="submission" date="2017-02" db="EMBL/GenBank/DDBJ databases">
        <authorList>
            <person name="Varghese N."/>
            <person name="Submissions S."/>
        </authorList>
    </citation>
    <scope>NUCLEOTIDE SEQUENCE [LARGE SCALE GENOMIC DNA]</scope>
    <source>
        <strain evidence="7">SM117</strain>
    </source>
</reference>
<evidence type="ECO:0000259" key="5">
    <source>
        <dbReference type="PROSITE" id="PS01124"/>
    </source>
</evidence>
<dbReference type="PANTHER" id="PTHR46796:SF6">
    <property type="entry name" value="ARAC SUBFAMILY"/>
    <property type="match status" value="1"/>
</dbReference>
<dbReference type="InterPro" id="IPR009057">
    <property type="entry name" value="Homeodomain-like_sf"/>
</dbReference>
<evidence type="ECO:0000313" key="7">
    <source>
        <dbReference type="Proteomes" id="UP000190989"/>
    </source>
</evidence>
<dbReference type="InterPro" id="IPR035418">
    <property type="entry name" value="AraC-bd_2"/>
</dbReference>
<dbReference type="SUPFAM" id="SSF46689">
    <property type="entry name" value="Homeodomain-like"/>
    <property type="match status" value="1"/>
</dbReference>
<dbReference type="Pfam" id="PF14525">
    <property type="entry name" value="AraC_binding_2"/>
    <property type="match status" value="1"/>
</dbReference>
<keyword evidence="3" id="KW-0010">Activator</keyword>
<evidence type="ECO:0000256" key="3">
    <source>
        <dbReference type="ARBA" id="ARBA00023159"/>
    </source>
</evidence>
<dbReference type="PROSITE" id="PS00041">
    <property type="entry name" value="HTH_ARAC_FAMILY_1"/>
    <property type="match status" value="1"/>
</dbReference>
<protein>
    <submittedName>
        <fullName evidence="6">Transcriptional regulator, AraC family</fullName>
    </submittedName>
</protein>
<keyword evidence="4" id="KW-0804">Transcription</keyword>
<dbReference type="PRINTS" id="PR00032">
    <property type="entry name" value="HTHARAC"/>
</dbReference>
<evidence type="ECO:0000256" key="2">
    <source>
        <dbReference type="ARBA" id="ARBA00023125"/>
    </source>
</evidence>
<keyword evidence="7" id="KW-1185">Reference proteome</keyword>
<dbReference type="InterPro" id="IPR037923">
    <property type="entry name" value="HTH-like"/>
</dbReference>
<dbReference type="SMART" id="SM00342">
    <property type="entry name" value="HTH_ARAC"/>
    <property type="match status" value="1"/>
</dbReference>
<dbReference type="InterPro" id="IPR020449">
    <property type="entry name" value="Tscrpt_reg_AraC-type_HTH"/>
</dbReference>
<keyword evidence="2" id="KW-0238">DNA-binding</keyword>
<dbReference type="Gene3D" id="1.10.10.60">
    <property type="entry name" value="Homeodomain-like"/>
    <property type="match status" value="1"/>
</dbReference>
<accession>A0A1U6IIR9</accession>
<organism evidence="6 7">
    <name type="scientific">Novosphingobium mathurense</name>
    <dbReference type="NCBI Taxonomy" id="428990"/>
    <lineage>
        <taxon>Bacteria</taxon>
        <taxon>Pseudomonadati</taxon>
        <taxon>Pseudomonadota</taxon>
        <taxon>Alphaproteobacteria</taxon>
        <taxon>Sphingomonadales</taxon>
        <taxon>Sphingomonadaceae</taxon>
        <taxon>Novosphingobium</taxon>
    </lineage>
</organism>
<sequence length="327" mass="36844">MPTTTVVRRTESAREVLRRQFVSRTVGQNWQEIISDLYIPLEFEALRSGPFHAQIQHHRIGRLDLSHYTTDPERVDRRQQHIDPHAQPYFMLQIQMSGTTAYEHLGQEYSLTPGSFTLIDTTEPYSFMHTDVQSALCLKVPALALRGRVIDPVAFCGRQIEVKDSYSRGGLKLLTGATAESYGLTLADAPHIEAYLLDTIALILNMSADRTPINGTSARRAIHRRATSFMQSNLHRPELSPEMIADGTGISLRYLHRVFEDSGVSVRNALMNFRVEHAMASLQDPQLFPLSMKEIAFRCGFKSQSHFASAFGARFGITPRQARSAVR</sequence>
<evidence type="ECO:0000256" key="4">
    <source>
        <dbReference type="ARBA" id="ARBA00023163"/>
    </source>
</evidence>
<evidence type="ECO:0000256" key="1">
    <source>
        <dbReference type="ARBA" id="ARBA00023015"/>
    </source>
</evidence>
<keyword evidence="1" id="KW-0805">Transcription regulation</keyword>
<dbReference type="STRING" id="428990.SAMN06295987_10787"/>
<dbReference type="Proteomes" id="UP000190989">
    <property type="component" value="Unassembled WGS sequence"/>
</dbReference>
<dbReference type="InterPro" id="IPR050204">
    <property type="entry name" value="AraC_XylS_family_regulators"/>
</dbReference>
<dbReference type="GO" id="GO:0003700">
    <property type="term" value="F:DNA-binding transcription factor activity"/>
    <property type="evidence" value="ECO:0007669"/>
    <property type="project" value="InterPro"/>
</dbReference>
<dbReference type="Pfam" id="PF12833">
    <property type="entry name" value="HTH_18"/>
    <property type="match status" value="1"/>
</dbReference>
<dbReference type="GO" id="GO:0043565">
    <property type="term" value="F:sequence-specific DNA binding"/>
    <property type="evidence" value="ECO:0007669"/>
    <property type="project" value="InterPro"/>
</dbReference>
<name>A0A1U6IIR9_9SPHN</name>
<dbReference type="RefSeq" id="WP_079731443.1">
    <property type="nucleotide sequence ID" value="NZ_FVZE01000007.1"/>
</dbReference>
<dbReference type="EMBL" id="FVZE01000007">
    <property type="protein sequence ID" value="SLK07918.1"/>
    <property type="molecule type" value="Genomic_DNA"/>
</dbReference>
<dbReference type="SUPFAM" id="SSF51215">
    <property type="entry name" value="Regulatory protein AraC"/>
    <property type="match status" value="1"/>
</dbReference>
<dbReference type="PROSITE" id="PS01124">
    <property type="entry name" value="HTH_ARAC_FAMILY_2"/>
    <property type="match status" value="1"/>
</dbReference>
<dbReference type="PANTHER" id="PTHR46796">
    <property type="entry name" value="HTH-TYPE TRANSCRIPTIONAL ACTIVATOR RHAS-RELATED"/>
    <property type="match status" value="1"/>
</dbReference>
<dbReference type="InterPro" id="IPR018060">
    <property type="entry name" value="HTH_AraC"/>
</dbReference>
<gene>
    <name evidence="6" type="ORF">SAMN06295987_10787</name>
</gene>
<proteinExistence type="predicted"/>
<dbReference type="InterPro" id="IPR018062">
    <property type="entry name" value="HTH_AraC-typ_CS"/>
</dbReference>
<feature type="domain" description="HTH araC/xylS-type" evidence="5">
    <location>
        <begin position="224"/>
        <end position="325"/>
    </location>
</feature>